<dbReference type="OrthoDB" id="3555317at2759"/>
<evidence type="ECO:0000313" key="2">
    <source>
        <dbReference type="EMBL" id="KAF1948766.1"/>
    </source>
</evidence>
<feature type="region of interest" description="Disordered" evidence="1">
    <location>
        <begin position="1"/>
        <end position="23"/>
    </location>
</feature>
<accession>A0A6A5TDC9</accession>
<evidence type="ECO:0000313" key="3">
    <source>
        <dbReference type="Proteomes" id="UP000800035"/>
    </source>
</evidence>
<dbReference type="EMBL" id="ML977049">
    <property type="protein sequence ID" value="KAF1948766.1"/>
    <property type="molecule type" value="Genomic_DNA"/>
</dbReference>
<dbReference type="AlphaFoldDB" id="A0A6A5TDC9"/>
<reference evidence="2" key="1">
    <citation type="journal article" date="2020" name="Stud. Mycol.">
        <title>101 Dothideomycetes genomes: a test case for predicting lifestyles and emergence of pathogens.</title>
        <authorList>
            <person name="Haridas S."/>
            <person name="Albert R."/>
            <person name="Binder M."/>
            <person name="Bloem J."/>
            <person name="Labutti K."/>
            <person name="Salamov A."/>
            <person name="Andreopoulos B."/>
            <person name="Baker S."/>
            <person name="Barry K."/>
            <person name="Bills G."/>
            <person name="Bluhm B."/>
            <person name="Cannon C."/>
            <person name="Castanera R."/>
            <person name="Culley D."/>
            <person name="Daum C."/>
            <person name="Ezra D."/>
            <person name="Gonzalez J."/>
            <person name="Henrissat B."/>
            <person name="Kuo A."/>
            <person name="Liang C."/>
            <person name="Lipzen A."/>
            <person name="Lutzoni F."/>
            <person name="Magnuson J."/>
            <person name="Mondo S."/>
            <person name="Nolan M."/>
            <person name="Ohm R."/>
            <person name="Pangilinan J."/>
            <person name="Park H.-J."/>
            <person name="Ramirez L."/>
            <person name="Alfaro M."/>
            <person name="Sun H."/>
            <person name="Tritt A."/>
            <person name="Yoshinaga Y."/>
            <person name="Zwiers L.-H."/>
            <person name="Turgeon B."/>
            <person name="Goodwin S."/>
            <person name="Spatafora J."/>
            <person name="Crous P."/>
            <person name="Grigoriev I."/>
        </authorList>
    </citation>
    <scope>NUCLEOTIDE SEQUENCE</scope>
    <source>
        <strain evidence="2">CBS 675.92</strain>
    </source>
</reference>
<proteinExistence type="predicted"/>
<feature type="compositionally biased region" description="Basic and acidic residues" evidence="1">
    <location>
        <begin position="92"/>
        <end position="128"/>
    </location>
</feature>
<evidence type="ECO:0000256" key="1">
    <source>
        <dbReference type="SAM" id="MobiDB-lite"/>
    </source>
</evidence>
<feature type="region of interest" description="Disordered" evidence="1">
    <location>
        <begin position="43"/>
        <end position="128"/>
    </location>
</feature>
<organism evidence="2 3">
    <name type="scientific">Byssothecium circinans</name>
    <dbReference type="NCBI Taxonomy" id="147558"/>
    <lineage>
        <taxon>Eukaryota</taxon>
        <taxon>Fungi</taxon>
        <taxon>Dikarya</taxon>
        <taxon>Ascomycota</taxon>
        <taxon>Pezizomycotina</taxon>
        <taxon>Dothideomycetes</taxon>
        <taxon>Pleosporomycetidae</taxon>
        <taxon>Pleosporales</taxon>
        <taxon>Massarineae</taxon>
        <taxon>Massarinaceae</taxon>
        <taxon>Byssothecium</taxon>
    </lineage>
</organism>
<dbReference type="Gene3D" id="1.20.5.170">
    <property type="match status" value="1"/>
</dbReference>
<sequence>MSATTNAYDINVRRQDDHSPYPQPGKRFGYAYWLQPVLKANDPAPSITGNTSSSAPNNPPVMQGTAHLTPTPVPTCKATSTSRGRGRPRVNKVRDTTTIEKRRAQVREAQRTYQRRKDSDSASERRRSDEVLEAMFDLSTDIETLLQTAVGTGALVQNNDLSECIRNLWFSYNVAIKKPCMLPDLKILQVKNDRRCGVYGGFEARMETAPTGMGLCDRLRELERDGWSEEME</sequence>
<protein>
    <recommendedName>
        <fullName evidence="4">BZIP domain-containing protein</fullName>
    </recommendedName>
</protein>
<dbReference type="PANTHER" id="PTHR40618:SF1">
    <property type="entry name" value="B-ZIP TRANSCRIPTION FACTOR (EUROFUNG)"/>
    <property type="match status" value="1"/>
</dbReference>
<gene>
    <name evidence="2" type="ORF">CC80DRAFT_599437</name>
</gene>
<feature type="compositionally biased region" description="Polar residues" evidence="1">
    <location>
        <begin position="47"/>
        <end position="56"/>
    </location>
</feature>
<keyword evidence="3" id="KW-1185">Reference proteome</keyword>
<name>A0A6A5TDC9_9PLEO</name>
<dbReference type="PANTHER" id="PTHR40618">
    <property type="entry name" value="B-ZIP TRANSCRIPTION FACTOR (EUROFUNG)-RELATED"/>
    <property type="match status" value="1"/>
</dbReference>
<dbReference type="Proteomes" id="UP000800035">
    <property type="component" value="Unassembled WGS sequence"/>
</dbReference>
<evidence type="ECO:0008006" key="4">
    <source>
        <dbReference type="Google" id="ProtNLM"/>
    </source>
</evidence>